<dbReference type="Pfam" id="PF13450">
    <property type="entry name" value="NAD_binding_8"/>
    <property type="match status" value="1"/>
</dbReference>
<feature type="chain" id="PRO_5020027024" description="Amine oxidase domain-containing protein" evidence="1">
    <location>
        <begin position="20"/>
        <end position="147"/>
    </location>
</feature>
<sequence length="147" mass="16735">MRRPLLFLFPILLAGFALALPKKPREIPPKNPHDPRTLPEGKSRRVAVVGGGLAGLSATLELAERGYEVVIYEASDVIGGRLHSRRETVLEDGSSFHIEHGFHGWFEQYFQFKDIRNRLDINGNFRPWGAVHYIFKVGWRTRREGGT</sequence>
<gene>
    <name evidence="2" type="ORF">NSK_005637</name>
</gene>
<dbReference type="EMBL" id="SDOX01000073">
    <property type="protein sequence ID" value="TFJ83066.1"/>
    <property type="molecule type" value="Genomic_DNA"/>
</dbReference>
<dbReference type="PANTHER" id="PTHR42923">
    <property type="entry name" value="PROTOPORPHYRINOGEN OXIDASE"/>
    <property type="match status" value="1"/>
</dbReference>
<dbReference type="Proteomes" id="UP000355283">
    <property type="component" value="Unassembled WGS sequence"/>
</dbReference>
<name>A0A4D9CVV3_9STRA</name>
<dbReference type="SUPFAM" id="SSF51905">
    <property type="entry name" value="FAD/NAD(P)-binding domain"/>
    <property type="match status" value="1"/>
</dbReference>
<comment type="caution">
    <text evidence="2">The sequence shown here is derived from an EMBL/GenBank/DDBJ whole genome shotgun (WGS) entry which is preliminary data.</text>
</comment>
<keyword evidence="1" id="KW-0732">Signal</keyword>
<dbReference type="InterPro" id="IPR050464">
    <property type="entry name" value="Zeta_carotene_desat/Oxidored"/>
</dbReference>
<dbReference type="GO" id="GO:0016491">
    <property type="term" value="F:oxidoreductase activity"/>
    <property type="evidence" value="ECO:0007669"/>
    <property type="project" value="TreeGrafter"/>
</dbReference>
<dbReference type="Gene3D" id="3.50.50.60">
    <property type="entry name" value="FAD/NAD(P)-binding domain"/>
    <property type="match status" value="1"/>
</dbReference>
<keyword evidence="3" id="KW-1185">Reference proteome</keyword>
<protein>
    <recommendedName>
        <fullName evidence="4">Amine oxidase domain-containing protein</fullName>
    </recommendedName>
</protein>
<evidence type="ECO:0000256" key="1">
    <source>
        <dbReference type="SAM" id="SignalP"/>
    </source>
</evidence>
<evidence type="ECO:0000313" key="2">
    <source>
        <dbReference type="EMBL" id="TFJ83066.1"/>
    </source>
</evidence>
<proteinExistence type="predicted"/>
<dbReference type="InterPro" id="IPR036188">
    <property type="entry name" value="FAD/NAD-bd_sf"/>
</dbReference>
<feature type="signal peptide" evidence="1">
    <location>
        <begin position="1"/>
        <end position="19"/>
    </location>
</feature>
<dbReference type="PRINTS" id="PR00419">
    <property type="entry name" value="ADXRDTASE"/>
</dbReference>
<dbReference type="PANTHER" id="PTHR42923:SF43">
    <property type="entry name" value="AMINE OXIDASE"/>
    <property type="match status" value="1"/>
</dbReference>
<accession>A0A4D9CVV3</accession>
<evidence type="ECO:0008006" key="4">
    <source>
        <dbReference type="Google" id="ProtNLM"/>
    </source>
</evidence>
<dbReference type="AlphaFoldDB" id="A0A4D9CVV3"/>
<organism evidence="2 3">
    <name type="scientific">Nannochloropsis salina CCMP1776</name>
    <dbReference type="NCBI Taxonomy" id="1027361"/>
    <lineage>
        <taxon>Eukaryota</taxon>
        <taxon>Sar</taxon>
        <taxon>Stramenopiles</taxon>
        <taxon>Ochrophyta</taxon>
        <taxon>Eustigmatophyceae</taxon>
        <taxon>Eustigmatales</taxon>
        <taxon>Monodopsidaceae</taxon>
        <taxon>Microchloropsis</taxon>
        <taxon>Microchloropsis salina</taxon>
    </lineage>
</organism>
<reference evidence="2 3" key="1">
    <citation type="submission" date="2019-01" db="EMBL/GenBank/DDBJ databases">
        <title>Nuclear Genome Assembly of the Microalgal Biofuel strain Nannochloropsis salina CCMP1776.</title>
        <authorList>
            <person name="Hovde B."/>
        </authorList>
    </citation>
    <scope>NUCLEOTIDE SEQUENCE [LARGE SCALE GENOMIC DNA]</scope>
    <source>
        <strain evidence="2 3">CCMP1776</strain>
    </source>
</reference>
<evidence type="ECO:0000313" key="3">
    <source>
        <dbReference type="Proteomes" id="UP000355283"/>
    </source>
</evidence>